<gene>
    <name evidence="1" type="ORF">AFM12_06440</name>
</gene>
<dbReference type="Gene3D" id="1.20.120.450">
    <property type="entry name" value="dinb family like domain"/>
    <property type="match status" value="1"/>
</dbReference>
<evidence type="ECO:0008006" key="3">
    <source>
        <dbReference type="Google" id="ProtNLM"/>
    </source>
</evidence>
<dbReference type="EMBL" id="LGTQ01000006">
    <property type="protein sequence ID" value="KPM48289.1"/>
    <property type="molecule type" value="Genomic_DNA"/>
</dbReference>
<protein>
    <recommendedName>
        <fullName evidence="3">DinB-like domain-containing protein</fullName>
    </recommendedName>
</protein>
<dbReference type="RefSeq" id="WP_055145529.1">
    <property type="nucleotide sequence ID" value="NZ_JXSZ01000006.1"/>
</dbReference>
<dbReference type="AlphaFoldDB" id="A0A0P7BU38"/>
<name>A0A0P7BU38_9BACT</name>
<dbReference type="OrthoDB" id="837585at2"/>
<reference evidence="1 2" key="1">
    <citation type="submission" date="2015-07" db="EMBL/GenBank/DDBJ databases">
        <title>The draft genome sequence of Leadbetterella sp. JN14-9.</title>
        <authorList>
            <person name="Liu Y."/>
            <person name="Du J."/>
            <person name="Shao Z."/>
        </authorList>
    </citation>
    <scope>NUCLEOTIDE SEQUENCE [LARGE SCALE GENOMIC DNA]</scope>
    <source>
        <strain evidence="1 2">JN14-9</strain>
    </source>
</reference>
<dbReference type="Proteomes" id="UP000050454">
    <property type="component" value="Unassembled WGS sequence"/>
</dbReference>
<dbReference type="PATRIC" id="fig|1605367.3.peg.2655"/>
<evidence type="ECO:0000313" key="1">
    <source>
        <dbReference type="EMBL" id="KPM48289.1"/>
    </source>
</evidence>
<proteinExistence type="predicted"/>
<accession>A0A0P7BU38</accession>
<evidence type="ECO:0000313" key="2">
    <source>
        <dbReference type="Proteomes" id="UP000050454"/>
    </source>
</evidence>
<dbReference type="SUPFAM" id="SSF109854">
    <property type="entry name" value="DinB/YfiT-like putative metalloenzymes"/>
    <property type="match status" value="1"/>
</dbReference>
<sequence>MLKYLTLLTFLSFASFSQDLPYREIPEYPESFSANNVVVRMIEGLAFRYYWATEGLREEDLNYKPSAGGRTTFQTIEHINGLVNVSKNTIFNVPTAFGPRPEKTFEELRKETLSNLELAANLLREHPETELEELKMVFKSENSETVYPFWNLINGPLEDAVWHVGQVITFRRSSGNPYNSKAGVLTGKVSE</sequence>
<comment type="caution">
    <text evidence="1">The sequence shown here is derived from an EMBL/GenBank/DDBJ whole genome shotgun (WGS) entry which is preliminary data.</text>
</comment>
<organism evidence="1 2">
    <name type="scientific">Jiulongibacter sediminis</name>
    <dbReference type="NCBI Taxonomy" id="1605367"/>
    <lineage>
        <taxon>Bacteria</taxon>
        <taxon>Pseudomonadati</taxon>
        <taxon>Bacteroidota</taxon>
        <taxon>Cytophagia</taxon>
        <taxon>Cytophagales</taxon>
        <taxon>Leadbetterellaceae</taxon>
        <taxon>Jiulongibacter</taxon>
    </lineage>
</organism>
<keyword evidence="2" id="KW-1185">Reference proteome</keyword>
<dbReference type="InterPro" id="IPR034660">
    <property type="entry name" value="DinB/YfiT-like"/>
</dbReference>